<gene>
    <name evidence="2" type="ORF">A2765_03730</name>
</gene>
<evidence type="ECO:0000313" key="3">
    <source>
        <dbReference type="Proteomes" id="UP000176377"/>
    </source>
</evidence>
<comment type="caution">
    <text evidence="2">The sequence shown here is derived from an EMBL/GenBank/DDBJ whole genome shotgun (WGS) entry which is preliminary data.</text>
</comment>
<evidence type="ECO:0000256" key="1">
    <source>
        <dbReference type="SAM" id="Phobius"/>
    </source>
</evidence>
<proteinExistence type="predicted"/>
<feature type="transmembrane region" description="Helical" evidence="1">
    <location>
        <begin position="6"/>
        <end position="24"/>
    </location>
</feature>
<name>A0A1F6DH71_9BACT</name>
<dbReference type="Proteomes" id="UP000176377">
    <property type="component" value="Unassembled WGS sequence"/>
</dbReference>
<evidence type="ECO:0000313" key="2">
    <source>
        <dbReference type="EMBL" id="OGG60657.1"/>
    </source>
</evidence>
<keyword evidence="1" id="KW-1133">Transmembrane helix</keyword>
<keyword evidence="1" id="KW-0812">Transmembrane</keyword>
<dbReference type="AlphaFoldDB" id="A0A1F6DH71"/>
<accession>A0A1F6DH71</accession>
<reference evidence="2 3" key="1">
    <citation type="journal article" date="2016" name="Nat. Commun.">
        <title>Thousands of microbial genomes shed light on interconnected biogeochemical processes in an aquifer system.</title>
        <authorList>
            <person name="Anantharaman K."/>
            <person name="Brown C.T."/>
            <person name="Hug L.A."/>
            <person name="Sharon I."/>
            <person name="Castelle C.J."/>
            <person name="Probst A.J."/>
            <person name="Thomas B.C."/>
            <person name="Singh A."/>
            <person name="Wilkins M.J."/>
            <person name="Karaoz U."/>
            <person name="Brodie E.L."/>
            <person name="Williams K.H."/>
            <person name="Hubbard S.S."/>
            <person name="Banfield J.F."/>
        </authorList>
    </citation>
    <scope>NUCLEOTIDE SEQUENCE [LARGE SCALE GENOMIC DNA]</scope>
</reference>
<sequence length="158" mass="17000">MQVLKIAGLIVLACVLTFGGIIIFRMAPKMSRMTPQSVITNFDECAAAGNPVMESYPRQCRTSDGRLFVEEVPPMEEPGQGLGLQANDCAVAGCSGQLCVSADEAGNIVTTCEYRAEYGCYKEASCEPQADGKCGWTQTSELRQCLAHPPAMDEPQVQ</sequence>
<organism evidence="2 3">
    <name type="scientific">Candidatus Kaiserbacteria bacterium RIFCSPHIGHO2_01_FULL_56_24</name>
    <dbReference type="NCBI Taxonomy" id="1798487"/>
    <lineage>
        <taxon>Bacteria</taxon>
        <taxon>Candidatus Kaiseribacteriota</taxon>
    </lineage>
</organism>
<protein>
    <submittedName>
        <fullName evidence="2">Uncharacterized protein</fullName>
    </submittedName>
</protein>
<keyword evidence="1" id="KW-0472">Membrane</keyword>
<dbReference type="EMBL" id="MFLA01000004">
    <property type="protein sequence ID" value="OGG60657.1"/>
    <property type="molecule type" value="Genomic_DNA"/>
</dbReference>